<dbReference type="AlphaFoldDB" id="A0AAU8BPY9"/>
<dbReference type="EC" id="2.7.7.65" evidence="3"/>
<dbReference type="GO" id="GO:0052621">
    <property type="term" value="F:diguanylate cyclase activity"/>
    <property type="evidence" value="ECO:0007669"/>
    <property type="project" value="UniProtKB-EC"/>
</dbReference>
<reference evidence="3" key="1">
    <citation type="submission" date="2023-01" db="EMBL/GenBank/DDBJ databases">
        <title>Vibrio sp. CB1-14 genome sequencing.</title>
        <authorList>
            <person name="Otstavnykh N."/>
            <person name="Isaeva M."/>
            <person name="Meleshko D."/>
        </authorList>
    </citation>
    <scope>NUCLEOTIDE SEQUENCE</scope>
    <source>
        <strain evidence="3">CB1-14</strain>
    </source>
</reference>
<keyword evidence="1" id="KW-1133">Transmembrane helix</keyword>
<keyword evidence="1" id="KW-0812">Transmembrane</keyword>
<dbReference type="InterPro" id="IPR050706">
    <property type="entry name" value="Cyclic-di-GMP_PDE-like"/>
</dbReference>
<evidence type="ECO:0000313" key="3">
    <source>
        <dbReference type="EMBL" id="XCD18370.1"/>
    </source>
</evidence>
<sequence>MMLKSIINKIPINVAKLTLVLLTSLVLMVNLFTIDRINSINADLSDRKNEATWFVLQLVKEYSNLITQVSITPYDNAKVNLAYDLTWSRFDIILNSKESSRFIAQANYRSFFEQHFNKFKNLEKSLQLTAKLPDLRLPLLKRIQLNFDQIIRFINDKFRIENPIAEQYRSELDKLLTLQKTSSITLVVLVTFISYVFWLDASLRKKIQRNDALTGTLNRASLNEDIKHHSSWKSYELLSIRVHNVLEVNQRYGIDYGDIIIKATARRIMSIFDSDYRVYRYSGAQFIILHRKSNKSSGNNHLRELKNALSQPVDLSDMTLVLDVSVIYDPDLENDHLLERLTQLSRRPLETDLI</sequence>
<dbReference type="KEGG" id="vck:PG915_16465"/>
<feature type="domain" description="GGDEF" evidence="2">
    <location>
        <begin position="233"/>
        <end position="354"/>
    </location>
</feature>
<dbReference type="Gene3D" id="3.30.70.270">
    <property type="match status" value="1"/>
</dbReference>
<dbReference type="PROSITE" id="PS50887">
    <property type="entry name" value="GGDEF"/>
    <property type="match status" value="1"/>
</dbReference>
<evidence type="ECO:0000259" key="2">
    <source>
        <dbReference type="PROSITE" id="PS50887"/>
    </source>
</evidence>
<accession>A0AAU8BPY9</accession>
<feature type="transmembrane region" description="Helical" evidence="1">
    <location>
        <begin position="181"/>
        <end position="199"/>
    </location>
</feature>
<proteinExistence type="predicted"/>
<dbReference type="InterPro" id="IPR000160">
    <property type="entry name" value="GGDEF_dom"/>
</dbReference>
<dbReference type="RefSeq" id="WP_353499515.1">
    <property type="nucleotide sequence ID" value="NZ_CP115921.1"/>
</dbReference>
<dbReference type="InterPro" id="IPR043128">
    <property type="entry name" value="Rev_trsase/Diguanyl_cyclase"/>
</dbReference>
<keyword evidence="3" id="KW-0808">Transferase</keyword>
<dbReference type="PANTHER" id="PTHR33121:SF81">
    <property type="entry name" value="CYCLIC DI-GMP PHOSPHODIESTERASE PDEB-RELATED"/>
    <property type="match status" value="1"/>
</dbReference>
<gene>
    <name evidence="3" type="ORF">PG915_16465</name>
</gene>
<dbReference type="SUPFAM" id="SSF55073">
    <property type="entry name" value="Nucleotide cyclase"/>
    <property type="match status" value="1"/>
</dbReference>
<dbReference type="InterPro" id="IPR029787">
    <property type="entry name" value="Nucleotide_cyclase"/>
</dbReference>
<dbReference type="SMART" id="SM00267">
    <property type="entry name" value="GGDEF"/>
    <property type="match status" value="1"/>
</dbReference>
<organism evidence="3">
    <name type="scientific">Vibrio chaetopteri</name>
    <dbReference type="NCBI Taxonomy" id="3016528"/>
    <lineage>
        <taxon>Bacteria</taxon>
        <taxon>Pseudomonadati</taxon>
        <taxon>Pseudomonadota</taxon>
        <taxon>Gammaproteobacteria</taxon>
        <taxon>Vibrionales</taxon>
        <taxon>Vibrionaceae</taxon>
        <taxon>Vibrio</taxon>
    </lineage>
</organism>
<dbReference type="Pfam" id="PF00990">
    <property type="entry name" value="GGDEF"/>
    <property type="match status" value="1"/>
</dbReference>
<dbReference type="PANTHER" id="PTHR33121">
    <property type="entry name" value="CYCLIC DI-GMP PHOSPHODIESTERASE PDEF"/>
    <property type="match status" value="1"/>
</dbReference>
<protein>
    <submittedName>
        <fullName evidence="3">Diguanylate cyclase</fullName>
        <ecNumber evidence="3">2.7.7.65</ecNumber>
    </submittedName>
</protein>
<keyword evidence="3" id="KW-0548">Nucleotidyltransferase</keyword>
<evidence type="ECO:0000256" key="1">
    <source>
        <dbReference type="SAM" id="Phobius"/>
    </source>
</evidence>
<keyword evidence="1" id="KW-0472">Membrane</keyword>
<name>A0AAU8BPY9_9VIBR</name>
<dbReference type="EMBL" id="CP115921">
    <property type="protein sequence ID" value="XCD18370.1"/>
    <property type="molecule type" value="Genomic_DNA"/>
</dbReference>
<dbReference type="GO" id="GO:0071111">
    <property type="term" value="F:cyclic-guanylate-specific phosphodiesterase activity"/>
    <property type="evidence" value="ECO:0007669"/>
    <property type="project" value="InterPro"/>
</dbReference>